<dbReference type="GO" id="GO:0005634">
    <property type="term" value="C:nucleus"/>
    <property type="evidence" value="ECO:0007669"/>
    <property type="project" value="UniProtKB-SubCell"/>
</dbReference>
<dbReference type="Proteomes" id="UP000562929">
    <property type="component" value="Unassembled WGS sequence"/>
</dbReference>
<dbReference type="GO" id="GO:0035973">
    <property type="term" value="P:aggrephagy"/>
    <property type="evidence" value="ECO:0007669"/>
    <property type="project" value="TreeGrafter"/>
</dbReference>
<evidence type="ECO:0000256" key="1">
    <source>
        <dbReference type="ARBA" id="ARBA00004329"/>
    </source>
</evidence>
<comment type="catalytic activity">
    <reaction evidence="10">
        <text>[protein]-C-terminal L-amino acid-glycyl-phosphatidylethanolamide + H2O = [protein]-C-terminal L-amino acid-glycine + a 1,2-diacyl-sn-glycero-3-phosphoethanolamine</text>
        <dbReference type="Rhea" id="RHEA:67548"/>
        <dbReference type="Rhea" id="RHEA-COMP:17323"/>
        <dbReference type="Rhea" id="RHEA-COMP:17324"/>
        <dbReference type="ChEBI" id="CHEBI:15377"/>
        <dbReference type="ChEBI" id="CHEBI:64612"/>
        <dbReference type="ChEBI" id="CHEBI:172940"/>
        <dbReference type="ChEBI" id="CHEBI:172941"/>
    </reaction>
    <physiologicalReaction direction="left-to-right" evidence="10">
        <dbReference type="Rhea" id="RHEA:67549"/>
    </physiologicalReaction>
</comment>
<comment type="similarity">
    <text evidence="2 11">Belongs to the peptidase C54 family.</text>
</comment>
<dbReference type="EMBL" id="JAACLJ010000003">
    <property type="protein sequence ID" value="KAF4589382.1"/>
    <property type="molecule type" value="Genomic_DNA"/>
</dbReference>
<evidence type="ECO:0000256" key="3">
    <source>
        <dbReference type="ARBA" id="ARBA00022448"/>
    </source>
</evidence>
<evidence type="ECO:0000256" key="8">
    <source>
        <dbReference type="ARBA" id="ARBA00022927"/>
    </source>
</evidence>
<keyword evidence="8" id="KW-0653">Protein transport</keyword>
<comment type="caution">
    <text evidence="13">The sequence shown here is derived from an EMBL/GenBank/DDBJ whole genome shotgun (WGS) entry which is preliminary data.</text>
</comment>
<dbReference type="GO" id="GO:0000045">
    <property type="term" value="P:autophagosome assembly"/>
    <property type="evidence" value="ECO:0007669"/>
    <property type="project" value="TreeGrafter"/>
</dbReference>
<dbReference type="SUPFAM" id="SSF54001">
    <property type="entry name" value="Cysteine proteinases"/>
    <property type="match status" value="1"/>
</dbReference>
<dbReference type="GO" id="GO:0016485">
    <property type="term" value="P:protein processing"/>
    <property type="evidence" value="ECO:0007669"/>
    <property type="project" value="TreeGrafter"/>
</dbReference>
<keyword evidence="14" id="KW-1185">Reference proteome</keyword>
<dbReference type="InterPro" id="IPR038765">
    <property type="entry name" value="Papain-like_cys_pep_sf"/>
</dbReference>
<evidence type="ECO:0000313" key="13">
    <source>
        <dbReference type="EMBL" id="KAF4589382.1"/>
    </source>
</evidence>
<evidence type="ECO:0000256" key="2">
    <source>
        <dbReference type="ARBA" id="ARBA00010958"/>
    </source>
</evidence>
<dbReference type="GO" id="GO:0019786">
    <property type="term" value="F:protein-phosphatidylethanolamide deconjugating activity"/>
    <property type="evidence" value="ECO:0007669"/>
    <property type="project" value="InterPro"/>
</dbReference>
<accession>A0A8H4VEC4</accession>
<evidence type="ECO:0000256" key="7">
    <source>
        <dbReference type="ARBA" id="ARBA00022807"/>
    </source>
</evidence>
<keyword evidence="11" id="KW-0539">Nucleus</keyword>
<dbReference type="Pfam" id="PF03416">
    <property type="entry name" value="Peptidase_C54"/>
    <property type="match status" value="1"/>
</dbReference>
<feature type="domain" description="Peptidase C54 catalytic" evidence="12">
    <location>
        <begin position="2"/>
        <end position="147"/>
    </location>
</feature>
<name>A0A8H4VEC4_9HYPO</name>
<keyword evidence="5 11" id="KW-0645">Protease</keyword>
<evidence type="ECO:0000313" key="14">
    <source>
        <dbReference type="Proteomes" id="UP000562929"/>
    </source>
</evidence>
<dbReference type="OrthoDB" id="2960936at2759"/>
<evidence type="ECO:0000256" key="6">
    <source>
        <dbReference type="ARBA" id="ARBA00022801"/>
    </source>
</evidence>
<dbReference type="InterPro" id="IPR005078">
    <property type="entry name" value="Peptidase_C54"/>
</dbReference>
<keyword evidence="9" id="KW-0072">Autophagy</keyword>
<dbReference type="PANTHER" id="PTHR22624:SF49">
    <property type="entry name" value="CYSTEINE PROTEASE"/>
    <property type="match status" value="1"/>
</dbReference>
<dbReference type="EC" id="3.4.22.-" evidence="11"/>
<dbReference type="AlphaFoldDB" id="A0A8H4VEC4"/>
<dbReference type="GO" id="GO:0000423">
    <property type="term" value="P:mitophagy"/>
    <property type="evidence" value="ECO:0007669"/>
    <property type="project" value="TreeGrafter"/>
</dbReference>
<proteinExistence type="inferred from homology"/>
<keyword evidence="3" id="KW-0813">Transport</keyword>
<evidence type="ECO:0000256" key="5">
    <source>
        <dbReference type="ARBA" id="ARBA00022670"/>
    </source>
</evidence>
<evidence type="ECO:0000259" key="12">
    <source>
        <dbReference type="Pfam" id="PF03416"/>
    </source>
</evidence>
<dbReference type="GO" id="GO:0015031">
    <property type="term" value="P:protein transport"/>
    <property type="evidence" value="ECO:0007669"/>
    <property type="project" value="UniProtKB-KW"/>
</dbReference>
<organism evidence="13 14">
    <name type="scientific">Ophiocordyceps camponoti-floridani</name>
    <dbReference type="NCBI Taxonomy" id="2030778"/>
    <lineage>
        <taxon>Eukaryota</taxon>
        <taxon>Fungi</taxon>
        <taxon>Dikarya</taxon>
        <taxon>Ascomycota</taxon>
        <taxon>Pezizomycotina</taxon>
        <taxon>Sordariomycetes</taxon>
        <taxon>Hypocreomycetidae</taxon>
        <taxon>Hypocreales</taxon>
        <taxon>Ophiocordycipitaceae</taxon>
        <taxon>Ophiocordyceps</taxon>
    </lineage>
</organism>
<evidence type="ECO:0000256" key="11">
    <source>
        <dbReference type="RuleBase" id="RU363115"/>
    </source>
</evidence>
<gene>
    <name evidence="13" type="ORF">GQ602_003271</name>
</gene>
<protein>
    <recommendedName>
        <fullName evidence="11">Cysteine protease</fullName>
        <ecNumber evidence="11">3.4.22.-</ecNumber>
    </recommendedName>
</protein>
<dbReference type="GO" id="GO:0034727">
    <property type="term" value="P:piecemeal microautophagy of the nucleus"/>
    <property type="evidence" value="ECO:0007669"/>
    <property type="project" value="TreeGrafter"/>
</dbReference>
<keyword evidence="6 11" id="KW-0378">Hydrolase</keyword>
<dbReference type="PANTHER" id="PTHR22624">
    <property type="entry name" value="CYSTEINE PROTEASE ATG4"/>
    <property type="match status" value="1"/>
</dbReference>
<reference evidence="13 14" key="1">
    <citation type="journal article" date="2020" name="G3 (Bethesda)">
        <title>Genetic Underpinnings of Host Manipulation by Ophiocordyceps as Revealed by Comparative Transcriptomics.</title>
        <authorList>
            <person name="Will I."/>
            <person name="Das B."/>
            <person name="Trinh T."/>
            <person name="Brachmann A."/>
            <person name="Ohm R.A."/>
            <person name="de Bekker C."/>
        </authorList>
    </citation>
    <scope>NUCLEOTIDE SEQUENCE [LARGE SCALE GENOMIC DNA]</scope>
    <source>
        <strain evidence="13 14">EC05</strain>
    </source>
</reference>
<dbReference type="GO" id="GO:0004197">
    <property type="term" value="F:cysteine-type endopeptidase activity"/>
    <property type="evidence" value="ECO:0007669"/>
    <property type="project" value="TreeGrafter"/>
</dbReference>
<evidence type="ECO:0000256" key="4">
    <source>
        <dbReference type="ARBA" id="ARBA00022490"/>
    </source>
</evidence>
<keyword evidence="4 11" id="KW-0963">Cytoplasm</keyword>
<dbReference type="GO" id="GO:0000407">
    <property type="term" value="C:phagophore assembly site"/>
    <property type="evidence" value="ECO:0007669"/>
    <property type="project" value="UniProtKB-SubCell"/>
</dbReference>
<keyword evidence="7" id="KW-0788">Thiol protease</keyword>
<evidence type="ECO:0000256" key="10">
    <source>
        <dbReference type="ARBA" id="ARBA00029362"/>
    </source>
</evidence>
<dbReference type="InterPro" id="IPR046792">
    <property type="entry name" value="Peptidase_C54_cat"/>
</dbReference>
<sequence>MLNLGREWRRGEQLQEERRVVSLFADDSRAPYSIHNFVSHGASACGKYPGQWFGPSATARCIQNLVNTFEPDLRVYTTGESPDVYEDDFMKIANPDGSKFHPTLILVGTRLGIDKITPVYWEALTSSLQMPQSVGIAGGRPSSSHYFDCHITQTRTSTQITRLIHATPPDCGGYISEK</sequence>
<comment type="function">
    <text evidence="11">Required for selective autophagic degradation of the nucleus (nucleophagy) as well as for mitophagy which contributes to regulate mitochondrial quantity and quality by eliminating the mitochondria to a basal level to fulfill cellular energy requirements and preventing excess ROS production.</text>
</comment>
<evidence type="ECO:0000256" key="9">
    <source>
        <dbReference type="ARBA" id="ARBA00023006"/>
    </source>
</evidence>
<comment type="subcellular location">
    <subcellularLocation>
        <location evidence="11">Nucleus</location>
    </subcellularLocation>
    <subcellularLocation>
        <location evidence="11">Cytoplasm</location>
    </subcellularLocation>
    <subcellularLocation>
        <location evidence="1">Preautophagosomal structure</location>
    </subcellularLocation>
</comment>